<sequence length="403" mass="46098">MPTYSVYTRIASNVPIKNLQYDLAIYRMDSVKKKHFLLPPVFKQVFQSNYETQYHQTSETNDPLTTIYMVEIMLYRKHFNNIYAALAKPFFRMYTLGDLISGKACSEHKRENACYFETAGETKLANEGENTILLTITVPPRPFFAKEYPIGNPNDPFVKSKFDFEMMTRLNQFDYPDQGGTSLCGPAALFYCLLRDRPDVYEQSARELWLYGRTKIGQLAISPSEGCKHPSGFFYEKGRQLVSGLDWITLASLRDSENTIMSYSDISDQVAGITDWWSLSAWFEKVGYKNIFSNVGLSHSSFQDILMLNKYITQGCTVVSLISAGMFADYGIQDSSAKNHWVVWEGPIHDDNDKSITPNTSLDEIVNFKAFSWGNVKDQVKEKKTLEYVLKHTFGALVFEKVI</sequence>
<evidence type="ECO:0000313" key="2">
    <source>
        <dbReference type="Proteomes" id="UP000321307"/>
    </source>
</evidence>
<comment type="caution">
    <text evidence="1">The sequence shown here is derived from an EMBL/GenBank/DDBJ whole genome shotgun (WGS) entry which is preliminary data.</text>
</comment>
<accession>A0A9X9C046</accession>
<dbReference type="AlphaFoldDB" id="A0A9X9C046"/>
<dbReference type="Proteomes" id="UP000321307">
    <property type="component" value="Unassembled WGS sequence"/>
</dbReference>
<organism evidence="1 2">
    <name type="scientific">Serratia ureilytica</name>
    <dbReference type="NCBI Taxonomy" id="300181"/>
    <lineage>
        <taxon>Bacteria</taxon>
        <taxon>Pseudomonadati</taxon>
        <taxon>Pseudomonadota</taxon>
        <taxon>Gammaproteobacteria</taxon>
        <taxon>Enterobacterales</taxon>
        <taxon>Yersiniaceae</taxon>
        <taxon>Serratia</taxon>
    </lineage>
</organism>
<reference evidence="1 2" key="1">
    <citation type="submission" date="2019-07" db="EMBL/GenBank/DDBJ databases">
        <title>Serratia strains were isolated from fresh produce.</title>
        <authorList>
            <person name="Cho G.-S."/>
            <person name="Stein M."/>
            <person name="Lee W."/>
            <person name="Suh S.H."/>
            <person name="Franz C.M.A.P."/>
        </authorList>
    </citation>
    <scope>NUCLEOTIDE SEQUENCE [LARGE SCALE GENOMIC DNA]</scope>
    <source>
        <strain evidence="1 2">S17</strain>
    </source>
</reference>
<name>A0A9X9C046_9GAMM</name>
<gene>
    <name evidence="1" type="ORF">FOT63_17540</name>
</gene>
<protein>
    <submittedName>
        <fullName evidence="1">Uncharacterized protein</fullName>
    </submittedName>
</protein>
<proteinExistence type="predicted"/>
<dbReference type="RefSeq" id="WP_089191698.1">
    <property type="nucleotide sequence ID" value="NZ_CP061077.1"/>
</dbReference>
<dbReference type="EMBL" id="VOUP01000011">
    <property type="protein sequence ID" value="TXE27436.1"/>
    <property type="molecule type" value="Genomic_DNA"/>
</dbReference>
<evidence type="ECO:0000313" key="1">
    <source>
        <dbReference type="EMBL" id="TXE27436.1"/>
    </source>
</evidence>